<dbReference type="RefSeq" id="XP_062703707.1">
    <property type="nucleotide sequence ID" value="XM_062847723.1"/>
</dbReference>
<reference evidence="2" key="2">
    <citation type="submission" date="2025-05" db="UniProtKB">
        <authorList>
            <consortium name="EnsemblMetazoa"/>
        </authorList>
    </citation>
    <scope>IDENTIFICATION</scope>
    <source>
        <strain evidence="2">Foshan</strain>
    </source>
</reference>
<organism evidence="2 3">
    <name type="scientific">Aedes albopictus</name>
    <name type="common">Asian tiger mosquito</name>
    <name type="synonym">Stegomyia albopicta</name>
    <dbReference type="NCBI Taxonomy" id="7160"/>
    <lineage>
        <taxon>Eukaryota</taxon>
        <taxon>Metazoa</taxon>
        <taxon>Ecdysozoa</taxon>
        <taxon>Arthropoda</taxon>
        <taxon>Hexapoda</taxon>
        <taxon>Insecta</taxon>
        <taxon>Pterygota</taxon>
        <taxon>Neoptera</taxon>
        <taxon>Endopterygota</taxon>
        <taxon>Diptera</taxon>
        <taxon>Nematocera</taxon>
        <taxon>Culicoidea</taxon>
        <taxon>Culicidae</taxon>
        <taxon>Culicinae</taxon>
        <taxon>Aedini</taxon>
        <taxon>Aedes</taxon>
        <taxon>Stegomyia</taxon>
    </lineage>
</organism>
<accession>A0ABM1ZJR4</accession>
<dbReference type="Proteomes" id="UP000069940">
    <property type="component" value="Unassembled WGS sequence"/>
</dbReference>
<keyword evidence="1" id="KW-0732">Signal</keyword>
<keyword evidence="3" id="KW-1185">Reference proteome</keyword>
<evidence type="ECO:0000313" key="3">
    <source>
        <dbReference type="Proteomes" id="UP000069940"/>
    </source>
</evidence>
<dbReference type="Gene3D" id="2.70.220.10">
    <property type="entry name" value="Ganglioside GM2 activator"/>
    <property type="match status" value="1"/>
</dbReference>
<evidence type="ECO:0000256" key="1">
    <source>
        <dbReference type="ARBA" id="ARBA00022729"/>
    </source>
</evidence>
<reference evidence="3" key="1">
    <citation type="journal article" date="2015" name="Proc. Natl. Acad. Sci. U.S.A.">
        <title>Genome sequence of the Asian Tiger mosquito, Aedes albopictus, reveals insights into its biology, genetics, and evolution.</title>
        <authorList>
            <person name="Chen X.G."/>
            <person name="Jiang X."/>
            <person name="Gu J."/>
            <person name="Xu M."/>
            <person name="Wu Y."/>
            <person name="Deng Y."/>
            <person name="Zhang C."/>
            <person name="Bonizzoni M."/>
            <person name="Dermauw W."/>
            <person name="Vontas J."/>
            <person name="Armbruster P."/>
            <person name="Huang X."/>
            <person name="Yang Y."/>
            <person name="Zhang H."/>
            <person name="He W."/>
            <person name="Peng H."/>
            <person name="Liu Y."/>
            <person name="Wu K."/>
            <person name="Chen J."/>
            <person name="Lirakis M."/>
            <person name="Topalis P."/>
            <person name="Van Leeuwen T."/>
            <person name="Hall A.B."/>
            <person name="Jiang X."/>
            <person name="Thorpe C."/>
            <person name="Mueller R.L."/>
            <person name="Sun C."/>
            <person name="Waterhouse R.M."/>
            <person name="Yan G."/>
            <person name="Tu Z.J."/>
            <person name="Fang X."/>
            <person name="James A.A."/>
        </authorList>
    </citation>
    <scope>NUCLEOTIDE SEQUENCE [LARGE SCALE GENOMIC DNA]</scope>
    <source>
        <strain evidence="3">Foshan</strain>
    </source>
</reference>
<sequence>MGDAPLQKRIKEYVQEKAEVCPDSNTENFTVQFPGPLNYSVNNNAVKFHGDFTVTEIIQEPLELIILIDRCALDMKTCEEFNKLTFTNLCRHVNDEKGVVSKFFKNMEPAVRCPIKPGSYKFKNAVFDLSFTIPLPMEGYHWQANLRLYSRIRPKKELLCVSSLSYTRWVNKP</sequence>
<dbReference type="EnsemblMetazoa" id="AALFPA23_019156.R28183">
    <property type="protein sequence ID" value="AALFPA23_019156.P28183"/>
    <property type="gene ID" value="AALFPA23_019156"/>
</dbReference>
<evidence type="ECO:0008006" key="4">
    <source>
        <dbReference type="Google" id="ProtNLM"/>
    </source>
</evidence>
<proteinExistence type="predicted"/>
<evidence type="ECO:0000313" key="2">
    <source>
        <dbReference type="EnsemblMetazoa" id="AALFPA23_019156.P28183"/>
    </source>
</evidence>
<dbReference type="InterPro" id="IPR036846">
    <property type="entry name" value="GM2-AP_sf"/>
</dbReference>
<dbReference type="GeneID" id="115255550"/>
<name>A0ABM1ZJR4_AEDAL</name>
<protein>
    <recommendedName>
        <fullName evidence="4">MD-2-related lipid-recognition domain-containing protein</fullName>
    </recommendedName>
</protein>